<evidence type="ECO:0000256" key="3">
    <source>
        <dbReference type="ARBA" id="ARBA00022723"/>
    </source>
</evidence>
<evidence type="ECO:0000256" key="7">
    <source>
        <dbReference type="ARBA" id="ARBA00022842"/>
    </source>
</evidence>
<dbReference type="AlphaFoldDB" id="A0A3G8Y7K3"/>
<dbReference type="GO" id="GO:0005737">
    <property type="term" value="C:cytoplasm"/>
    <property type="evidence" value="ECO:0007669"/>
    <property type="project" value="UniProtKB-SubCell"/>
</dbReference>
<dbReference type="Pfam" id="PF00586">
    <property type="entry name" value="AIRS"/>
    <property type="match status" value="2"/>
</dbReference>
<dbReference type="InterPro" id="IPR016188">
    <property type="entry name" value="PurM-like_N"/>
</dbReference>
<dbReference type="Proteomes" id="UP000276417">
    <property type="component" value="Chromosome 1"/>
</dbReference>
<feature type="binding site" evidence="8">
    <location>
        <position position="100"/>
    </location>
    <ligand>
        <name>Mg(2+)</name>
        <dbReference type="ChEBI" id="CHEBI:18420"/>
        <label>1</label>
    </ligand>
</feature>
<dbReference type="NCBIfam" id="NF002290">
    <property type="entry name" value="PRK01213.1"/>
    <property type="match status" value="1"/>
</dbReference>
<keyword evidence="7 8" id="KW-0460">Magnesium</keyword>
<comment type="similarity">
    <text evidence="8">Belongs to the FGAMS family.</text>
</comment>
<comment type="subcellular location">
    <subcellularLocation>
        <location evidence="8">Cytoplasm</location>
    </subcellularLocation>
</comment>
<feature type="domain" description="PurM-like N-terminal" evidence="9">
    <location>
        <begin position="447"/>
        <end position="573"/>
    </location>
</feature>
<evidence type="ECO:0000256" key="8">
    <source>
        <dbReference type="HAMAP-Rule" id="MF_00420"/>
    </source>
</evidence>
<feature type="binding site" evidence="8">
    <location>
        <position position="123"/>
    </location>
    <ligand>
        <name>substrate</name>
    </ligand>
</feature>
<feature type="active site" evidence="8">
    <location>
        <position position="56"/>
    </location>
</feature>
<evidence type="ECO:0000256" key="1">
    <source>
        <dbReference type="ARBA" id="ARBA00022490"/>
    </source>
</evidence>
<dbReference type="EMBL" id="CP034183">
    <property type="protein sequence ID" value="AZI41362.1"/>
    <property type="molecule type" value="Genomic_DNA"/>
</dbReference>
<feature type="binding site" evidence="8">
    <location>
        <position position="543"/>
    </location>
    <ligand>
        <name>substrate</name>
    </ligand>
</feature>
<keyword evidence="2 8" id="KW-0436">Ligase</keyword>
<dbReference type="PANTHER" id="PTHR43555">
    <property type="entry name" value="PHOSPHORIBOSYLFORMYLGLYCINAMIDINE SYNTHASE SUBUNIT PURL"/>
    <property type="match status" value="1"/>
</dbReference>
<dbReference type="SUPFAM" id="SSF56042">
    <property type="entry name" value="PurM C-terminal domain-like"/>
    <property type="match status" value="2"/>
</dbReference>
<evidence type="ECO:0000256" key="5">
    <source>
        <dbReference type="ARBA" id="ARBA00022755"/>
    </source>
</evidence>
<evidence type="ECO:0000256" key="6">
    <source>
        <dbReference type="ARBA" id="ARBA00022840"/>
    </source>
</evidence>
<keyword evidence="1 8" id="KW-0963">Cytoplasm</keyword>
<keyword evidence="4 8" id="KW-0547">Nucleotide-binding</keyword>
<dbReference type="KEGG" id="dph:EHF33_00190"/>
<evidence type="ECO:0000313" key="13">
    <source>
        <dbReference type="Proteomes" id="UP000276417"/>
    </source>
</evidence>
<evidence type="ECO:0000259" key="11">
    <source>
        <dbReference type="Pfam" id="PF18072"/>
    </source>
</evidence>
<dbReference type="OrthoDB" id="9804441at2"/>
<dbReference type="Gene3D" id="3.90.650.10">
    <property type="entry name" value="PurM-like C-terminal domain"/>
    <property type="match status" value="2"/>
</dbReference>
<feature type="binding site" evidence="8">
    <location>
        <position position="59"/>
    </location>
    <ligand>
        <name>ATP</name>
        <dbReference type="ChEBI" id="CHEBI:30616"/>
    </ligand>
</feature>
<name>A0A3G8Y7K3_9DEIO</name>
<comment type="function">
    <text evidence="8">Part of the phosphoribosylformylglycinamidine synthase complex involved in the purines biosynthetic pathway. Catalyzes the ATP-dependent conversion of formylglycinamide ribonucleotide (FGAR) and glutamine to yield formylglycinamidine ribonucleotide (FGAM) and glutamate. The FGAM synthase complex is composed of three subunits. PurQ produces an ammonia molecule by converting glutamine to glutamate. PurL transfers the ammonia molecule to FGAR to form FGAM in an ATP-dependent manner. PurS interacts with PurQ and PurL and is thought to assist in the transfer of the ammonia molecule from PurQ to PurL.</text>
</comment>
<comment type="caution">
    <text evidence="8">Lacks conserved residue(s) required for the propagation of feature annotation.</text>
</comment>
<feature type="domain" description="PurM-like N-terminal" evidence="9">
    <location>
        <begin position="81"/>
        <end position="195"/>
    </location>
</feature>
<dbReference type="Pfam" id="PF18072">
    <property type="entry name" value="FGAR-AT_linker"/>
    <property type="match status" value="1"/>
</dbReference>
<feature type="binding site" evidence="8">
    <location>
        <position position="541"/>
    </location>
    <ligand>
        <name>Mg(2+)</name>
        <dbReference type="ChEBI" id="CHEBI:18420"/>
        <label>1</label>
    </ligand>
</feature>
<evidence type="ECO:0000256" key="2">
    <source>
        <dbReference type="ARBA" id="ARBA00022598"/>
    </source>
</evidence>
<dbReference type="UniPathway" id="UPA00074">
    <property type="reaction ID" value="UER00128"/>
</dbReference>
<evidence type="ECO:0000259" key="9">
    <source>
        <dbReference type="Pfam" id="PF00586"/>
    </source>
</evidence>
<dbReference type="Pfam" id="PF02769">
    <property type="entry name" value="AIRS_C"/>
    <property type="match status" value="2"/>
</dbReference>
<evidence type="ECO:0000256" key="4">
    <source>
        <dbReference type="ARBA" id="ARBA00022741"/>
    </source>
</evidence>
<dbReference type="FunFam" id="3.30.1330.10:FF:000004">
    <property type="entry name" value="Phosphoribosylformylglycinamidine synthase subunit PurL"/>
    <property type="match status" value="1"/>
</dbReference>
<dbReference type="PIRSF" id="PIRSF001587">
    <property type="entry name" value="FGAM_synthase_II"/>
    <property type="match status" value="1"/>
</dbReference>
<proteinExistence type="inferred from homology"/>
<dbReference type="SUPFAM" id="SSF55326">
    <property type="entry name" value="PurM N-terminal domain-like"/>
    <property type="match status" value="2"/>
</dbReference>
<dbReference type="InterPro" id="IPR010074">
    <property type="entry name" value="PRibForGlyAmidine_synth_PurL"/>
</dbReference>
<evidence type="ECO:0000259" key="10">
    <source>
        <dbReference type="Pfam" id="PF02769"/>
    </source>
</evidence>
<reference evidence="12 13" key="1">
    <citation type="submission" date="2018-11" db="EMBL/GenBank/DDBJ databases">
        <title>Deinococcus shelandsis sp. nov., isolated from South Shetland Islands soil of Antarctica.</title>
        <authorList>
            <person name="Tian J."/>
        </authorList>
    </citation>
    <scope>NUCLEOTIDE SEQUENCE [LARGE SCALE GENOMIC DNA]</scope>
    <source>
        <strain evidence="12 13">S14-83T</strain>
    </source>
</reference>
<dbReference type="GO" id="GO:0005524">
    <property type="term" value="F:ATP binding"/>
    <property type="evidence" value="ECO:0007669"/>
    <property type="project" value="UniProtKB-UniRule"/>
</dbReference>
<accession>A0A3G8Y7K3</accession>
<comment type="pathway">
    <text evidence="8">Purine metabolism; IMP biosynthesis via de novo pathway; 5-amino-1-(5-phospho-D-ribosyl)imidazole from N(2)-formyl-N(1)-(5-phospho-D-ribosyl)glycinamide: step 1/2.</text>
</comment>
<dbReference type="GO" id="GO:0004642">
    <property type="term" value="F:phosphoribosylformylglycinamidine synthase activity"/>
    <property type="evidence" value="ECO:0007669"/>
    <property type="project" value="UniProtKB-UniRule"/>
</dbReference>
<feature type="binding site" evidence="8">
    <location>
        <position position="540"/>
    </location>
    <ligand>
        <name>ATP</name>
        <dbReference type="ChEBI" id="CHEBI:30616"/>
    </ligand>
</feature>
<dbReference type="Gene3D" id="3.30.1330.10">
    <property type="entry name" value="PurM-like, N-terminal domain"/>
    <property type="match status" value="2"/>
</dbReference>
<protein>
    <recommendedName>
        <fullName evidence="8">Phosphoribosylformylglycinamidine synthase subunit PurL</fullName>
        <shortName evidence="8">FGAM synthase</shortName>
        <ecNumber evidence="8">6.3.5.3</ecNumber>
    </recommendedName>
    <alternativeName>
        <fullName evidence="8">Formylglycinamide ribonucleotide amidotransferase subunit II</fullName>
        <shortName evidence="8">FGAR amidotransferase II</shortName>
        <shortName evidence="8">FGAR-AT II</shortName>
    </alternativeName>
    <alternativeName>
        <fullName evidence="8">Glutamine amidotransferase PurL</fullName>
    </alternativeName>
    <alternativeName>
        <fullName evidence="8">Phosphoribosylformylglycinamidine synthase subunit II</fullName>
    </alternativeName>
</protein>
<feature type="binding site" evidence="8">
    <location>
        <position position="247"/>
    </location>
    <ligand>
        <name>substrate</name>
    </ligand>
</feature>
<dbReference type="RefSeq" id="WP_124867076.1">
    <property type="nucleotide sequence ID" value="NZ_CP034183.1"/>
</dbReference>
<dbReference type="InterPro" id="IPR036921">
    <property type="entry name" value="PurM-like_N_sf"/>
</dbReference>
<keyword evidence="13" id="KW-1185">Reference proteome</keyword>
<dbReference type="InterPro" id="IPR041609">
    <property type="entry name" value="PurL_linker"/>
</dbReference>
<feature type="binding site" evidence="8">
    <location>
        <position position="275"/>
    </location>
    <ligand>
        <name>Mg(2+)</name>
        <dbReference type="ChEBI" id="CHEBI:18420"/>
        <label>2</label>
    </ligand>
</feature>
<feature type="domain" description="PurM-like C-terminal" evidence="10">
    <location>
        <begin position="208"/>
        <end position="364"/>
    </location>
</feature>
<gene>
    <name evidence="8 12" type="primary">purL</name>
    <name evidence="12" type="ORF">EHF33_00190</name>
</gene>
<feature type="domain" description="PurM-like C-terminal" evidence="10">
    <location>
        <begin position="588"/>
        <end position="719"/>
    </location>
</feature>
<organism evidence="12 13">
    <name type="scientific">Deinococcus psychrotolerans</name>
    <dbReference type="NCBI Taxonomy" id="2489213"/>
    <lineage>
        <taxon>Bacteria</taxon>
        <taxon>Thermotogati</taxon>
        <taxon>Deinococcota</taxon>
        <taxon>Deinococci</taxon>
        <taxon>Deinococcales</taxon>
        <taxon>Deinococcaceae</taxon>
        <taxon>Deinococcus</taxon>
    </lineage>
</organism>
<feature type="binding site" evidence="8">
    <location>
        <begin position="319"/>
        <end position="321"/>
    </location>
    <ligand>
        <name>substrate</name>
    </ligand>
</feature>
<dbReference type="HAMAP" id="MF_00420">
    <property type="entry name" value="PurL_2"/>
    <property type="match status" value="1"/>
</dbReference>
<dbReference type="PANTHER" id="PTHR43555:SF1">
    <property type="entry name" value="PHOSPHORIBOSYLFORMYLGLYCINAMIDINE SYNTHASE SUBUNIT PURL"/>
    <property type="match status" value="1"/>
</dbReference>
<keyword evidence="6 8" id="KW-0067">ATP-binding</keyword>
<dbReference type="InterPro" id="IPR036676">
    <property type="entry name" value="PurM-like_C_sf"/>
</dbReference>
<dbReference type="InterPro" id="IPR010918">
    <property type="entry name" value="PurM-like_C_dom"/>
</dbReference>
<dbReference type="NCBIfam" id="TIGR01736">
    <property type="entry name" value="FGAM_synth_II"/>
    <property type="match status" value="1"/>
</dbReference>
<comment type="subunit">
    <text evidence="8">Monomer. Part of the FGAM synthase complex composed of 1 PurL, 1 PurQ and 2 PurS subunits.</text>
</comment>
<feature type="domain" description="Phosphoribosylformylglycinamidine synthase linker" evidence="11">
    <location>
        <begin position="20"/>
        <end position="60"/>
    </location>
</feature>
<sequence>MTQTHTPNPSLLNPSLRTRAATFGLADTEYDLLVSQLERHPNALEAAIVGAMWSEHCGYKNSRPLFSAFPTTGPQVLQGPGENAGVVDIGEGWGVAFKMESHNHPSAVEPVQGAATGVGGILRDIFAMGARPFAVLDSLRFGDPESPRTKFLVNGVVEGISHYGNAIGVPTVGGEVTFHPSYQENPLVNVMALGLLRHEDLAKGTMGEVGNVIVYVGSKTGRDGLGGAVFASADLSDASQADRPAVQVGDPFMEKLLLEATLEAIEAGVVAGVQDMGAAGLVSSTCEMAYRANLGITMNLDDVPTRETGMVPMELCLSESQERMILVPVPGREQELYDLLAKWELDVVQIGQVEEHHNYRLMWKGEVVCDLPVALLNEAPKYTREGVESEAIKAARERDLSSVPVPTDLGQVLLKLLSHPTIASKRPIFERYDQQVMTNTVVLPGAADAAVMRVKGSSMGVAATSDCNPRFVQLDPYVGAAAAVAEAARNLACVGATPLAITDNLNFGNPHRPEVYYQMQQAVQGIGDACRALNTPVTGGNVSLYNQYVEANPDGTQRTVAIHPTPTIGMVGVLPDISQRATLGLKGEGQMLYLLGELGDSIGASQYLETIHGLEAGQVPTLDLALEQKVIDGVLALIRAGLTDTAHDCAEGGLAVTLAEMAMAGSVGLHAELKHPDTRADALLFGEAHSRVVVAISTEQQAKAEALLTDLAVPFVRLGISGGESVTILLREQNVNLSVTLADLRDAYDNPLKAVLA</sequence>
<feature type="binding site" evidence="8">
    <location>
        <position position="98"/>
    </location>
    <ligand>
        <name>ATP</name>
        <dbReference type="ChEBI" id="CHEBI:30616"/>
    </ligand>
</feature>
<dbReference type="CDD" id="cd02203">
    <property type="entry name" value="PurL_repeat1"/>
    <property type="match status" value="1"/>
</dbReference>
<keyword evidence="5 8" id="KW-0658">Purine biosynthesis</keyword>
<dbReference type="EC" id="6.3.5.3" evidence="8"/>
<keyword evidence="3 8" id="KW-0479">Metal-binding</keyword>
<dbReference type="GO" id="GO:0006189">
    <property type="term" value="P:'de novo' IMP biosynthetic process"/>
    <property type="evidence" value="ECO:0007669"/>
    <property type="project" value="UniProtKB-UniRule"/>
</dbReference>
<comment type="catalytic activity">
    <reaction evidence="8">
        <text>N(2)-formyl-N(1)-(5-phospho-beta-D-ribosyl)glycinamide + L-glutamine + ATP + H2O = 2-formamido-N(1)-(5-O-phospho-beta-D-ribosyl)acetamidine + L-glutamate + ADP + phosphate + H(+)</text>
        <dbReference type="Rhea" id="RHEA:17129"/>
        <dbReference type="ChEBI" id="CHEBI:15377"/>
        <dbReference type="ChEBI" id="CHEBI:15378"/>
        <dbReference type="ChEBI" id="CHEBI:29985"/>
        <dbReference type="ChEBI" id="CHEBI:30616"/>
        <dbReference type="ChEBI" id="CHEBI:43474"/>
        <dbReference type="ChEBI" id="CHEBI:58359"/>
        <dbReference type="ChEBI" id="CHEBI:147286"/>
        <dbReference type="ChEBI" id="CHEBI:147287"/>
        <dbReference type="ChEBI" id="CHEBI:456216"/>
        <dbReference type="EC" id="6.3.5.3"/>
    </reaction>
</comment>
<evidence type="ECO:0000313" key="12">
    <source>
        <dbReference type="EMBL" id="AZI41362.1"/>
    </source>
</evidence>
<feature type="binding site" evidence="8">
    <location>
        <position position="124"/>
    </location>
    <ligand>
        <name>Mg(2+)</name>
        <dbReference type="ChEBI" id="CHEBI:18420"/>
        <label>2</label>
    </ligand>
</feature>
<dbReference type="GO" id="GO:0000287">
    <property type="term" value="F:magnesium ion binding"/>
    <property type="evidence" value="ECO:0007669"/>
    <property type="project" value="UniProtKB-UniRule"/>
</dbReference>
<feature type="active site" description="Proton acceptor" evidence="8">
    <location>
        <position position="102"/>
    </location>
</feature>
<feature type="binding site" evidence="8">
    <location>
        <begin position="101"/>
        <end position="104"/>
    </location>
    <ligand>
        <name>substrate</name>
    </ligand>
</feature>
<dbReference type="CDD" id="cd02204">
    <property type="entry name" value="PurL_repeat2"/>
    <property type="match status" value="1"/>
</dbReference>
<feature type="binding site" evidence="8">
    <location>
        <position position="503"/>
    </location>
    <ligand>
        <name>ATP</name>
        <dbReference type="ChEBI" id="CHEBI:30616"/>
    </ligand>
</feature>